<dbReference type="Proteomes" id="UP001153712">
    <property type="component" value="Chromosome 6"/>
</dbReference>
<feature type="signal peptide" evidence="6">
    <location>
        <begin position="1"/>
        <end position="19"/>
    </location>
</feature>
<evidence type="ECO:0000256" key="5">
    <source>
        <dbReference type="ARBA" id="ARBA00023180"/>
    </source>
</evidence>
<feature type="domain" description="Chitin-binding type-2" evidence="7">
    <location>
        <begin position="83"/>
        <end position="137"/>
    </location>
</feature>
<accession>A0A9N9TUS5</accession>
<keyword evidence="4" id="KW-1015">Disulfide bond</keyword>
<evidence type="ECO:0000256" key="3">
    <source>
        <dbReference type="ARBA" id="ARBA00022737"/>
    </source>
</evidence>
<dbReference type="InterPro" id="IPR036508">
    <property type="entry name" value="Chitin-bd_dom_sf"/>
</dbReference>
<feature type="domain" description="Chitin-binding type-2" evidence="7">
    <location>
        <begin position="24"/>
        <end position="78"/>
    </location>
</feature>
<sequence length="366" mass="41422">MIKKIVILFASVFLENCAADVNLDKLCLKPNGQFPGTSCNKFVNCGNGKATEQNCPKDLYFSPKKLRCDYPANVDCAGQEELLKFCFKRRGVFPGTTCEKYVVCWDGWVKEIECQHGLLFSVTRGHCYWPHDVKCDNINLKKFCLKPRGQFPGTKCKKYVNCHDGIVVEQECPGNLIFSPTKLHCDHPKNVKCSDRKIEFIDNNKYMGCAGISNVHIRSNKTNNYLVVRKDTGSEDFKNISAVQEKNLLNLSATKSWNVFLCGNGLYVISSVDQPGNIWDKEDGCQYETPLVGIYPKTSNPFGVQGNNFFDINAETGVIQVCKSKCVYVNEENNLETTENCSTVEDNVFYIERQKTSDLFLSLFRK</sequence>
<dbReference type="SUPFAM" id="SSF57625">
    <property type="entry name" value="Invertebrate chitin-binding proteins"/>
    <property type="match status" value="3"/>
</dbReference>
<keyword evidence="2 6" id="KW-0732">Signal</keyword>
<dbReference type="Gene3D" id="2.170.140.10">
    <property type="entry name" value="Chitin binding domain"/>
    <property type="match status" value="3"/>
</dbReference>
<keyword evidence="5" id="KW-0325">Glycoprotein</keyword>
<reference evidence="8" key="1">
    <citation type="submission" date="2022-01" db="EMBL/GenBank/DDBJ databases">
        <authorList>
            <person name="King R."/>
        </authorList>
    </citation>
    <scope>NUCLEOTIDE SEQUENCE</scope>
</reference>
<dbReference type="PANTHER" id="PTHR23301:SF0">
    <property type="entry name" value="CHITIN-BINDING TYPE-2 DOMAIN-CONTAINING PROTEIN-RELATED"/>
    <property type="match status" value="1"/>
</dbReference>
<keyword evidence="1" id="KW-0147">Chitin-binding</keyword>
<dbReference type="InterPro" id="IPR002557">
    <property type="entry name" value="Chitin-bd_dom"/>
</dbReference>
<dbReference type="PROSITE" id="PS50940">
    <property type="entry name" value="CHIT_BIND_II"/>
    <property type="match status" value="3"/>
</dbReference>
<evidence type="ECO:0000313" key="9">
    <source>
        <dbReference type="Proteomes" id="UP001153712"/>
    </source>
</evidence>
<proteinExistence type="predicted"/>
<keyword evidence="9" id="KW-1185">Reference proteome</keyword>
<evidence type="ECO:0000256" key="1">
    <source>
        <dbReference type="ARBA" id="ARBA00022669"/>
    </source>
</evidence>
<dbReference type="GO" id="GO:0008061">
    <property type="term" value="F:chitin binding"/>
    <property type="evidence" value="ECO:0007669"/>
    <property type="project" value="UniProtKB-KW"/>
</dbReference>
<evidence type="ECO:0000313" key="8">
    <source>
        <dbReference type="EMBL" id="CAG9862666.1"/>
    </source>
</evidence>
<evidence type="ECO:0000256" key="6">
    <source>
        <dbReference type="SAM" id="SignalP"/>
    </source>
</evidence>
<protein>
    <recommendedName>
        <fullName evidence="7">Chitin-binding type-2 domain-containing protein</fullName>
    </recommendedName>
</protein>
<dbReference type="AlphaFoldDB" id="A0A9N9TUS5"/>
<dbReference type="OrthoDB" id="6020543at2759"/>
<keyword evidence="3" id="KW-0677">Repeat</keyword>
<organism evidence="8 9">
    <name type="scientific">Phyllotreta striolata</name>
    <name type="common">Striped flea beetle</name>
    <name type="synonym">Crioceris striolata</name>
    <dbReference type="NCBI Taxonomy" id="444603"/>
    <lineage>
        <taxon>Eukaryota</taxon>
        <taxon>Metazoa</taxon>
        <taxon>Ecdysozoa</taxon>
        <taxon>Arthropoda</taxon>
        <taxon>Hexapoda</taxon>
        <taxon>Insecta</taxon>
        <taxon>Pterygota</taxon>
        <taxon>Neoptera</taxon>
        <taxon>Endopterygota</taxon>
        <taxon>Coleoptera</taxon>
        <taxon>Polyphaga</taxon>
        <taxon>Cucujiformia</taxon>
        <taxon>Chrysomeloidea</taxon>
        <taxon>Chrysomelidae</taxon>
        <taxon>Galerucinae</taxon>
        <taxon>Alticini</taxon>
        <taxon>Phyllotreta</taxon>
    </lineage>
</organism>
<dbReference type="GO" id="GO:0005576">
    <property type="term" value="C:extracellular region"/>
    <property type="evidence" value="ECO:0007669"/>
    <property type="project" value="InterPro"/>
</dbReference>
<dbReference type="Pfam" id="PF01607">
    <property type="entry name" value="CBM_14"/>
    <property type="match status" value="3"/>
</dbReference>
<dbReference type="EMBL" id="OU900099">
    <property type="protein sequence ID" value="CAG9862666.1"/>
    <property type="molecule type" value="Genomic_DNA"/>
</dbReference>
<name>A0A9N9TUS5_PHYSR</name>
<feature type="domain" description="Chitin-binding type-2" evidence="7">
    <location>
        <begin position="141"/>
        <end position="195"/>
    </location>
</feature>
<gene>
    <name evidence="8" type="ORF">PHYEVI_LOCUS8972</name>
</gene>
<feature type="chain" id="PRO_5040287916" description="Chitin-binding type-2 domain-containing protein" evidence="6">
    <location>
        <begin position="20"/>
        <end position="366"/>
    </location>
</feature>
<evidence type="ECO:0000256" key="4">
    <source>
        <dbReference type="ARBA" id="ARBA00023157"/>
    </source>
</evidence>
<dbReference type="PANTHER" id="PTHR23301">
    <property type="entry name" value="CHITIN BINDING PERITROPHIN-A"/>
    <property type="match status" value="1"/>
</dbReference>
<dbReference type="InterPro" id="IPR051940">
    <property type="entry name" value="Chitin_bind-dev_reg"/>
</dbReference>
<evidence type="ECO:0000256" key="2">
    <source>
        <dbReference type="ARBA" id="ARBA00022729"/>
    </source>
</evidence>
<evidence type="ECO:0000259" key="7">
    <source>
        <dbReference type="PROSITE" id="PS50940"/>
    </source>
</evidence>
<dbReference type="SMART" id="SM00494">
    <property type="entry name" value="ChtBD2"/>
    <property type="match status" value="3"/>
</dbReference>